<name>A0A482MHA9_9CAUD</name>
<keyword evidence="1" id="KW-0812">Transmembrane</keyword>
<organism evidence="2 3">
    <name type="scientific">Serratia phage MTx</name>
    <dbReference type="NCBI Taxonomy" id="2557553"/>
    <lineage>
        <taxon>Viruses</taxon>
        <taxon>Duplodnaviria</taxon>
        <taxon>Heunggongvirae</taxon>
        <taxon>Uroviricota</taxon>
        <taxon>Caudoviricetes</taxon>
        <taxon>Lindbergviridae</taxon>
        <taxon>Myosmarvirus</taxon>
        <taxon>Myosmarvirus MTx</taxon>
    </lineage>
</organism>
<accession>A0A482MHA9</accession>
<evidence type="ECO:0000256" key="1">
    <source>
        <dbReference type="SAM" id="Phobius"/>
    </source>
</evidence>
<protein>
    <submittedName>
        <fullName evidence="2">Uncharacterized protein</fullName>
    </submittedName>
</protein>
<dbReference type="EMBL" id="MK618717">
    <property type="protein sequence ID" value="QBQ72336.1"/>
    <property type="molecule type" value="Genomic_DNA"/>
</dbReference>
<evidence type="ECO:0000313" key="3">
    <source>
        <dbReference type="Proteomes" id="UP000309130"/>
    </source>
</evidence>
<proteinExistence type="predicted"/>
<dbReference type="Proteomes" id="UP000309130">
    <property type="component" value="Segment"/>
</dbReference>
<keyword evidence="1" id="KW-1133">Transmembrane helix</keyword>
<sequence length="49" mass="5463">MSRAAAVKHHGIAADLIDGIKCYKCSKYFSWKLMVVDLFIIAATIVILH</sequence>
<keyword evidence="1" id="KW-0472">Membrane</keyword>
<reference evidence="3" key="1">
    <citation type="submission" date="2019-03" db="EMBL/GenBank/DDBJ databases">
        <title>Complete Genome Sequence of Serratia marcescens Myophage MTx.</title>
        <authorList>
            <person name="Graham K."/>
            <person name="Freeman M."/>
            <person name="Newkirk H."/>
            <person name="Liu M."/>
            <person name="Ramsey J."/>
            <person name="Cahill J."/>
        </authorList>
    </citation>
    <scope>NUCLEOTIDE SEQUENCE [LARGE SCALE GENOMIC DNA]</scope>
</reference>
<feature type="transmembrane region" description="Helical" evidence="1">
    <location>
        <begin position="29"/>
        <end position="48"/>
    </location>
</feature>
<keyword evidence="3" id="KW-1185">Reference proteome</keyword>
<gene>
    <name evidence="2" type="ORF">CPT_MTx_030</name>
</gene>
<evidence type="ECO:0000313" key="2">
    <source>
        <dbReference type="EMBL" id="QBQ72336.1"/>
    </source>
</evidence>